<proteinExistence type="predicted"/>
<organism evidence="2 3">
    <name type="scientific">Pomacea canaliculata</name>
    <name type="common">Golden apple snail</name>
    <dbReference type="NCBI Taxonomy" id="400727"/>
    <lineage>
        <taxon>Eukaryota</taxon>
        <taxon>Metazoa</taxon>
        <taxon>Spiralia</taxon>
        <taxon>Lophotrochozoa</taxon>
        <taxon>Mollusca</taxon>
        <taxon>Gastropoda</taxon>
        <taxon>Caenogastropoda</taxon>
        <taxon>Architaenioglossa</taxon>
        <taxon>Ampullarioidea</taxon>
        <taxon>Ampullariidae</taxon>
        <taxon>Pomacea</taxon>
    </lineage>
</organism>
<dbReference type="Proteomes" id="UP000245119">
    <property type="component" value="Linkage Group LG5"/>
</dbReference>
<feature type="compositionally biased region" description="Basic and acidic residues" evidence="1">
    <location>
        <begin position="57"/>
        <end position="67"/>
    </location>
</feature>
<gene>
    <name evidence="2" type="ORF">C0Q70_09874</name>
</gene>
<dbReference type="AlphaFoldDB" id="A0A2T7PB22"/>
<evidence type="ECO:0000313" key="3">
    <source>
        <dbReference type="Proteomes" id="UP000245119"/>
    </source>
</evidence>
<sequence>MAEAGPVPAVAGVLVPVERHHSVLGEVQFDFGAKTAHDAEEALLLTRSDTFKVQTPRPDRDIWKKPPPDFSHTQNDQSFSLSTDRAIRDFYVATPLYPDSLGLEEFDTSYEKDPYNLNFKSRHLDIVHGIAPGAAERDLQPGRQMAPPMSAKPKWDTKLILEKTSWPQRFEGFTVRDINR</sequence>
<reference evidence="2 3" key="1">
    <citation type="submission" date="2018-04" db="EMBL/GenBank/DDBJ databases">
        <title>The genome of golden apple snail Pomacea canaliculata provides insight into stress tolerance and invasive adaptation.</title>
        <authorList>
            <person name="Liu C."/>
            <person name="Liu B."/>
            <person name="Ren Y."/>
            <person name="Zhang Y."/>
            <person name="Wang H."/>
            <person name="Li S."/>
            <person name="Jiang F."/>
            <person name="Yin L."/>
            <person name="Zhang G."/>
            <person name="Qian W."/>
            <person name="Fan W."/>
        </authorList>
    </citation>
    <scope>NUCLEOTIDE SEQUENCE [LARGE SCALE GENOMIC DNA]</scope>
    <source>
        <strain evidence="2">SZHN2017</strain>
        <tissue evidence="2">Muscle</tissue>
    </source>
</reference>
<feature type="region of interest" description="Disordered" evidence="1">
    <location>
        <begin position="55"/>
        <end position="78"/>
    </location>
</feature>
<protein>
    <submittedName>
        <fullName evidence="2">Uncharacterized protein</fullName>
    </submittedName>
</protein>
<dbReference type="EMBL" id="PZQS01000005">
    <property type="protein sequence ID" value="PVD30602.1"/>
    <property type="molecule type" value="Genomic_DNA"/>
</dbReference>
<name>A0A2T7PB22_POMCA</name>
<evidence type="ECO:0000256" key="1">
    <source>
        <dbReference type="SAM" id="MobiDB-lite"/>
    </source>
</evidence>
<accession>A0A2T7PB22</accession>
<evidence type="ECO:0000313" key="2">
    <source>
        <dbReference type="EMBL" id="PVD30602.1"/>
    </source>
</evidence>
<dbReference type="OrthoDB" id="5947521at2759"/>
<keyword evidence="3" id="KW-1185">Reference proteome</keyword>
<comment type="caution">
    <text evidence="2">The sequence shown here is derived from an EMBL/GenBank/DDBJ whole genome shotgun (WGS) entry which is preliminary data.</text>
</comment>